<organism evidence="1 2">
    <name type="scientific">Bordetella genomosp. 13</name>
    <dbReference type="NCBI Taxonomy" id="463040"/>
    <lineage>
        <taxon>Bacteria</taxon>
        <taxon>Pseudomonadati</taxon>
        <taxon>Pseudomonadota</taxon>
        <taxon>Betaproteobacteria</taxon>
        <taxon>Burkholderiales</taxon>
        <taxon>Alcaligenaceae</taxon>
        <taxon>Bordetella</taxon>
    </lineage>
</organism>
<dbReference type="InterPro" id="IPR038287">
    <property type="entry name" value="Cse2_sf"/>
</dbReference>
<evidence type="ECO:0000313" key="2">
    <source>
        <dbReference type="Proteomes" id="UP000194161"/>
    </source>
</evidence>
<keyword evidence="2" id="KW-1185">Reference proteome</keyword>
<dbReference type="CDD" id="cd09731">
    <property type="entry name" value="Cse2_I-E"/>
    <property type="match status" value="1"/>
</dbReference>
<dbReference type="Proteomes" id="UP000194161">
    <property type="component" value="Chromosome"/>
</dbReference>
<dbReference type="KEGG" id="bgm:CAL15_21620"/>
<proteinExistence type="predicted"/>
<name>A0A1W6ZH46_9BORD</name>
<gene>
    <name evidence="1" type="ORF">CAL15_21620</name>
</gene>
<reference evidence="1 2" key="1">
    <citation type="submission" date="2017-05" db="EMBL/GenBank/DDBJ databases">
        <title>Complete and WGS of Bordetella genogroups.</title>
        <authorList>
            <person name="Spilker T."/>
            <person name="LiPuma J."/>
        </authorList>
    </citation>
    <scope>NUCLEOTIDE SEQUENCE [LARGE SCALE GENOMIC DNA]</scope>
    <source>
        <strain evidence="1 2">AU7206</strain>
    </source>
</reference>
<dbReference type="AlphaFoldDB" id="A0A1W6ZH46"/>
<accession>A0A1W6ZH46</accession>
<dbReference type="Pfam" id="PF09485">
    <property type="entry name" value="CRISPR_Cse2"/>
    <property type="match status" value="1"/>
</dbReference>
<dbReference type="NCBIfam" id="TIGR02548">
    <property type="entry name" value="casB_cse2"/>
    <property type="match status" value="1"/>
</dbReference>
<evidence type="ECO:0000313" key="1">
    <source>
        <dbReference type="EMBL" id="ARP96733.1"/>
    </source>
</evidence>
<dbReference type="OrthoDB" id="69928at2"/>
<dbReference type="InterPro" id="IPR013382">
    <property type="entry name" value="CRISPR-assoc_prot_Cse2"/>
</dbReference>
<protein>
    <submittedName>
        <fullName evidence="1">Type I-E CRISPR-associated protein Cse2/CasB</fullName>
    </submittedName>
</protein>
<dbReference type="EMBL" id="CP021111">
    <property type="protein sequence ID" value="ARP96733.1"/>
    <property type="molecule type" value="Genomic_DNA"/>
</dbReference>
<dbReference type="Gene3D" id="1.10.520.40">
    <property type="entry name" value="CRISPR-associated protein Cse2"/>
    <property type="match status" value="1"/>
</dbReference>
<dbReference type="STRING" id="463040.CAL15_21620"/>
<sequence>MSDHAKKFVDHLHALKLNNRGALAVLRRSLAFPPGSYPPAYPFVERFVPVDSHAQDGRRLSLYLSAALYAIHPESAEQGFAASLGKLFIALDKRPSLEQRFVALLGTDAEGLPDHLRQAVSLLAAAGIGFDHAALADDLTPWLQPNFTRYPERLEAIRQRWARDYYRNALTGNAPDSAPN</sequence>
<dbReference type="RefSeq" id="WP_086080379.1">
    <property type="nucleotide sequence ID" value="NZ_CP021111.1"/>
</dbReference>